<evidence type="ECO:0000313" key="1">
    <source>
        <dbReference type="EMBL" id="SPH19492.1"/>
    </source>
</evidence>
<organism evidence="1 2">
    <name type="scientific">Ascidiaceihabitans donghaensis</name>
    <dbReference type="NCBI Taxonomy" id="1510460"/>
    <lineage>
        <taxon>Bacteria</taxon>
        <taxon>Pseudomonadati</taxon>
        <taxon>Pseudomonadota</taxon>
        <taxon>Alphaproteobacteria</taxon>
        <taxon>Rhodobacterales</taxon>
        <taxon>Paracoccaceae</taxon>
        <taxon>Ascidiaceihabitans</taxon>
    </lineage>
</organism>
<sequence length="226" mass="25418">MIFPVGYTPLSEIADQCIADNRKMHEVQAPFDSSVPSSSHREWVNWIDHASYSEGVQTAWGFCDQDEALPFTMLTNGTVVRISHHLLRNWGVDPIGTFVDVTVGTLGSGSGHYDWKSFAEADEAVDTDVLERFVGPFMNLPVIYTDKVAHNFFNLLGKWEGSPSAPNHRQTAQAIVDAFDDDNRMTKREARKRFATDMKQAEFLATWEMAVKIRPELSKPGPRKAI</sequence>
<accession>A0A2R8B8X9</accession>
<name>A0A2R8B8X9_9RHOB</name>
<dbReference type="EMBL" id="OMOR01000001">
    <property type="protein sequence ID" value="SPH19492.1"/>
    <property type="molecule type" value="Genomic_DNA"/>
</dbReference>
<protein>
    <submittedName>
        <fullName evidence="1">Uncharacterized protein</fullName>
    </submittedName>
</protein>
<proteinExistence type="predicted"/>
<dbReference type="Proteomes" id="UP000244880">
    <property type="component" value="Unassembled WGS sequence"/>
</dbReference>
<dbReference type="OrthoDB" id="10011505at2"/>
<dbReference type="RefSeq" id="WP_108826826.1">
    <property type="nucleotide sequence ID" value="NZ_OMOR01000001.1"/>
</dbReference>
<dbReference type="AlphaFoldDB" id="A0A2R8B8X9"/>
<gene>
    <name evidence="1" type="ORF">ASD8599_00217</name>
</gene>
<evidence type="ECO:0000313" key="2">
    <source>
        <dbReference type="Proteomes" id="UP000244880"/>
    </source>
</evidence>
<keyword evidence="2" id="KW-1185">Reference proteome</keyword>
<reference evidence="1 2" key="1">
    <citation type="submission" date="2018-03" db="EMBL/GenBank/DDBJ databases">
        <authorList>
            <person name="Keele B.F."/>
        </authorList>
    </citation>
    <scope>NUCLEOTIDE SEQUENCE [LARGE SCALE GENOMIC DNA]</scope>
    <source>
        <strain evidence="1 2">CECT 8599</strain>
    </source>
</reference>